<proteinExistence type="inferred from homology"/>
<feature type="domain" description="Protein kinase" evidence="11">
    <location>
        <begin position="10"/>
        <end position="96"/>
    </location>
</feature>
<keyword evidence="3" id="KW-0723">Serine/threonine-protein kinase</keyword>
<evidence type="ECO:0000256" key="2">
    <source>
        <dbReference type="ARBA" id="ARBA00012513"/>
    </source>
</evidence>
<comment type="catalytic activity">
    <reaction evidence="9">
        <text>L-seryl-[protein] + ATP = O-phospho-L-seryl-[protein] + ADP + H(+)</text>
        <dbReference type="Rhea" id="RHEA:17989"/>
        <dbReference type="Rhea" id="RHEA-COMP:9863"/>
        <dbReference type="Rhea" id="RHEA-COMP:11604"/>
        <dbReference type="ChEBI" id="CHEBI:15378"/>
        <dbReference type="ChEBI" id="CHEBI:29999"/>
        <dbReference type="ChEBI" id="CHEBI:30616"/>
        <dbReference type="ChEBI" id="CHEBI:83421"/>
        <dbReference type="ChEBI" id="CHEBI:456216"/>
        <dbReference type="EC" id="2.7.11.1"/>
    </reaction>
</comment>
<keyword evidence="13" id="KW-1185">Reference proteome</keyword>
<dbReference type="GO" id="GO:0004674">
    <property type="term" value="F:protein serine/threonine kinase activity"/>
    <property type="evidence" value="ECO:0007669"/>
    <property type="project" value="UniProtKB-KW"/>
</dbReference>
<dbReference type="PANTHER" id="PTHR48012:SF10">
    <property type="entry name" value="FI20177P1"/>
    <property type="match status" value="1"/>
</dbReference>
<dbReference type="FunFam" id="3.30.200.20:FF:000488">
    <property type="entry name" value="Related to severin kinase"/>
    <property type="match status" value="1"/>
</dbReference>
<dbReference type="InterPro" id="IPR017441">
    <property type="entry name" value="Protein_kinase_ATP_BS"/>
</dbReference>
<evidence type="ECO:0000256" key="8">
    <source>
        <dbReference type="ARBA" id="ARBA00047899"/>
    </source>
</evidence>
<evidence type="ECO:0000313" key="13">
    <source>
        <dbReference type="Proteomes" id="UP001303647"/>
    </source>
</evidence>
<dbReference type="Proteomes" id="UP001303647">
    <property type="component" value="Unassembled WGS sequence"/>
</dbReference>
<evidence type="ECO:0000256" key="1">
    <source>
        <dbReference type="ARBA" id="ARBA00008874"/>
    </source>
</evidence>
<dbReference type="SUPFAM" id="SSF56112">
    <property type="entry name" value="Protein kinase-like (PK-like)"/>
    <property type="match status" value="1"/>
</dbReference>
<evidence type="ECO:0000256" key="4">
    <source>
        <dbReference type="ARBA" id="ARBA00022679"/>
    </source>
</evidence>
<evidence type="ECO:0000256" key="5">
    <source>
        <dbReference type="ARBA" id="ARBA00022741"/>
    </source>
</evidence>
<keyword evidence="6 12" id="KW-0418">Kinase</keyword>
<evidence type="ECO:0000256" key="7">
    <source>
        <dbReference type="ARBA" id="ARBA00022840"/>
    </source>
</evidence>
<evidence type="ECO:0000256" key="3">
    <source>
        <dbReference type="ARBA" id="ARBA00022527"/>
    </source>
</evidence>
<dbReference type="PANTHER" id="PTHR48012">
    <property type="entry name" value="STERILE20-LIKE KINASE, ISOFORM B-RELATED"/>
    <property type="match status" value="1"/>
</dbReference>
<feature type="binding site" evidence="10">
    <location>
        <position position="39"/>
    </location>
    <ligand>
        <name>ATP</name>
        <dbReference type="ChEBI" id="CHEBI:30616"/>
    </ligand>
</feature>
<reference evidence="12" key="1">
    <citation type="journal article" date="2023" name="Mol. Phylogenet. Evol.">
        <title>Genome-scale phylogeny and comparative genomics of the fungal order Sordariales.</title>
        <authorList>
            <person name="Hensen N."/>
            <person name="Bonometti L."/>
            <person name="Westerberg I."/>
            <person name="Brannstrom I.O."/>
            <person name="Guillou S."/>
            <person name="Cros-Aarteil S."/>
            <person name="Calhoun S."/>
            <person name="Haridas S."/>
            <person name="Kuo A."/>
            <person name="Mondo S."/>
            <person name="Pangilinan J."/>
            <person name="Riley R."/>
            <person name="LaButti K."/>
            <person name="Andreopoulos B."/>
            <person name="Lipzen A."/>
            <person name="Chen C."/>
            <person name="Yan M."/>
            <person name="Daum C."/>
            <person name="Ng V."/>
            <person name="Clum A."/>
            <person name="Steindorff A."/>
            <person name="Ohm R.A."/>
            <person name="Martin F."/>
            <person name="Silar P."/>
            <person name="Natvig D.O."/>
            <person name="Lalanne C."/>
            <person name="Gautier V."/>
            <person name="Ament-Velasquez S.L."/>
            <person name="Kruys A."/>
            <person name="Hutchinson M.I."/>
            <person name="Powell A.J."/>
            <person name="Barry K."/>
            <person name="Miller A.N."/>
            <person name="Grigoriev I.V."/>
            <person name="Debuchy R."/>
            <person name="Gladieux P."/>
            <person name="Hiltunen Thoren M."/>
            <person name="Johannesson H."/>
        </authorList>
    </citation>
    <scope>NUCLEOTIDE SEQUENCE</scope>
    <source>
        <strain evidence="12">CBS 359.72</strain>
    </source>
</reference>
<evidence type="ECO:0000259" key="11">
    <source>
        <dbReference type="PROSITE" id="PS50011"/>
    </source>
</evidence>
<accession>A0AAN7CJ39</accession>
<protein>
    <recommendedName>
        <fullName evidence="2">non-specific serine/threonine protein kinase</fullName>
        <ecNumber evidence="2">2.7.11.1</ecNumber>
    </recommendedName>
</protein>
<comment type="caution">
    <text evidence="12">The sequence shown here is derived from an EMBL/GenBank/DDBJ whole genome shotgun (WGS) entry which is preliminary data.</text>
</comment>
<dbReference type="EC" id="2.7.11.1" evidence="2"/>
<dbReference type="InterPro" id="IPR011009">
    <property type="entry name" value="Kinase-like_dom_sf"/>
</dbReference>
<dbReference type="GO" id="GO:0005737">
    <property type="term" value="C:cytoplasm"/>
    <property type="evidence" value="ECO:0007669"/>
    <property type="project" value="TreeGrafter"/>
</dbReference>
<dbReference type="PROSITE" id="PS50011">
    <property type="entry name" value="PROTEIN_KINASE_DOM"/>
    <property type="match status" value="1"/>
</dbReference>
<gene>
    <name evidence="12" type="ORF">C7999DRAFT_36659</name>
</gene>
<dbReference type="EMBL" id="MU857911">
    <property type="protein sequence ID" value="KAK4243024.1"/>
    <property type="molecule type" value="Genomic_DNA"/>
</dbReference>
<sequence>MADEGVANRYQVLEELGRGSFGVVYKGIDKATGETVAIKHIDLESSEDDIQEIQQEISVLSTCSSSYVTQYKASFLRGHKLWIVMEYLGGGSCLDL</sequence>
<evidence type="ECO:0000256" key="6">
    <source>
        <dbReference type="ARBA" id="ARBA00022777"/>
    </source>
</evidence>
<evidence type="ECO:0000256" key="9">
    <source>
        <dbReference type="ARBA" id="ARBA00048679"/>
    </source>
</evidence>
<dbReference type="GO" id="GO:0005524">
    <property type="term" value="F:ATP binding"/>
    <property type="evidence" value="ECO:0007669"/>
    <property type="project" value="UniProtKB-UniRule"/>
</dbReference>
<dbReference type="AlphaFoldDB" id="A0AAN7CJ39"/>
<dbReference type="InterPro" id="IPR000719">
    <property type="entry name" value="Prot_kinase_dom"/>
</dbReference>
<dbReference type="PROSITE" id="PS00107">
    <property type="entry name" value="PROTEIN_KINASE_ATP"/>
    <property type="match status" value="1"/>
</dbReference>
<dbReference type="Pfam" id="PF00069">
    <property type="entry name" value="Pkinase"/>
    <property type="match status" value="1"/>
</dbReference>
<dbReference type="Gene3D" id="3.30.200.20">
    <property type="entry name" value="Phosphorylase Kinase, domain 1"/>
    <property type="match status" value="1"/>
</dbReference>
<organism evidence="12 13">
    <name type="scientific">Corynascus novoguineensis</name>
    <dbReference type="NCBI Taxonomy" id="1126955"/>
    <lineage>
        <taxon>Eukaryota</taxon>
        <taxon>Fungi</taxon>
        <taxon>Dikarya</taxon>
        <taxon>Ascomycota</taxon>
        <taxon>Pezizomycotina</taxon>
        <taxon>Sordariomycetes</taxon>
        <taxon>Sordariomycetidae</taxon>
        <taxon>Sordariales</taxon>
        <taxon>Chaetomiaceae</taxon>
        <taxon>Corynascus</taxon>
    </lineage>
</organism>
<comment type="catalytic activity">
    <reaction evidence="8">
        <text>L-threonyl-[protein] + ATP = O-phospho-L-threonyl-[protein] + ADP + H(+)</text>
        <dbReference type="Rhea" id="RHEA:46608"/>
        <dbReference type="Rhea" id="RHEA-COMP:11060"/>
        <dbReference type="Rhea" id="RHEA-COMP:11605"/>
        <dbReference type="ChEBI" id="CHEBI:15378"/>
        <dbReference type="ChEBI" id="CHEBI:30013"/>
        <dbReference type="ChEBI" id="CHEBI:30616"/>
        <dbReference type="ChEBI" id="CHEBI:61977"/>
        <dbReference type="ChEBI" id="CHEBI:456216"/>
        <dbReference type="EC" id="2.7.11.1"/>
    </reaction>
</comment>
<evidence type="ECO:0000256" key="10">
    <source>
        <dbReference type="PROSITE-ProRule" id="PRU10141"/>
    </source>
</evidence>
<dbReference type="InterPro" id="IPR050629">
    <property type="entry name" value="STE20/SPS1-PAK"/>
</dbReference>
<keyword evidence="7 10" id="KW-0067">ATP-binding</keyword>
<evidence type="ECO:0000313" key="12">
    <source>
        <dbReference type="EMBL" id="KAK4243024.1"/>
    </source>
</evidence>
<comment type="similarity">
    <text evidence="1">Belongs to the protein kinase superfamily. STE Ser/Thr protein kinase family. STE20 subfamily.</text>
</comment>
<keyword evidence="5 10" id="KW-0547">Nucleotide-binding</keyword>
<keyword evidence="4" id="KW-0808">Transferase</keyword>
<name>A0AAN7CJ39_9PEZI</name>
<reference evidence="12" key="2">
    <citation type="submission" date="2023-05" db="EMBL/GenBank/DDBJ databases">
        <authorList>
            <consortium name="Lawrence Berkeley National Laboratory"/>
            <person name="Steindorff A."/>
            <person name="Hensen N."/>
            <person name="Bonometti L."/>
            <person name="Westerberg I."/>
            <person name="Brannstrom I.O."/>
            <person name="Guillou S."/>
            <person name="Cros-Aarteil S."/>
            <person name="Calhoun S."/>
            <person name="Haridas S."/>
            <person name="Kuo A."/>
            <person name="Mondo S."/>
            <person name="Pangilinan J."/>
            <person name="Riley R."/>
            <person name="Labutti K."/>
            <person name="Andreopoulos B."/>
            <person name="Lipzen A."/>
            <person name="Chen C."/>
            <person name="Yanf M."/>
            <person name="Daum C."/>
            <person name="Ng V."/>
            <person name="Clum A."/>
            <person name="Ohm R."/>
            <person name="Martin F."/>
            <person name="Silar P."/>
            <person name="Natvig D."/>
            <person name="Lalanne C."/>
            <person name="Gautier V."/>
            <person name="Ament-Velasquez S.L."/>
            <person name="Kruys A."/>
            <person name="Hutchinson M.I."/>
            <person name="Powell A.J."/>
            <person name="Barry K."/>
            <person name="Miller A.N."/>
            <person name="Grigoriev I.V."/>
            <person name="Debuchy R."/>
            <person name="Gladieux P."/>
            <person name="Thoren M.H."/>
            <person name="Johannesson H."/>
        </authorList>
    </citation>
    <scope>NUCLEOTIDE SEQUENCE</scope>
    <source>
        <strain evidence="12">CBS 359.72</strain>
    </source>
</reference>
<feature type="non-terminal residue" evidence="12">
    <location>
        <position position="96"/>
    </location>
</feature>